<dbReference type="PANTHER" id="PTHR43101">
    <property type="entry name" value="BETA-FRUCTOSIDASE"/>
    <property type="match status" value="1"/>
</dbReference>
<dbReference type="OrthoDB" id="9759709at2"/>
<keyword evidence="3" id="KW-0326">Glycosidase</keyword>
<keyword evidence="2 5" id="KW-0378">Hydrolase</keyword>
<evidence type="ECO:0000256" key="2">
    <source>
        <dbReference type="ARBA" id="ARBA00022801"/>
    </source>
</evidence>
<dbReference type="PANTHER" id="PTHR43101:SF1">
    <property type="entry name" value="BETA-FRUCTOSIDASE"/>
    <property type="match status" value="1"/>
</dbReference>
<feature type="domain" description="Glycosyl hydrolase family 32 N-terminal" evidence="4">
    <location>
        <begin position="20"/>
        <end position="218"/>
    </location>
</feature>
<dbReference type="GO" id="GO:0016798">
    <property type="term" value="F:hydrolase activity, acting on glycosyl bonds"/>
    <property type="evidence" value="ECO:0007669"/>
    <property type="project" value="UniProtKB-KW"/>
</dbReference>
<proteinExistence type="inferred from homology"/>
<dbReference type="AlphaFoldDB" id="A0A0X8JFB1"/>
<evidence type="ECO:0000259" key="4">
    <source>
        <dbReference type="Pfam" id="PF00251"/>
    </source>
</evidence>
<dbReference type="InterPro" id="IPR051214">
    <property type="entry name" value="GH32_Enzymes"/>
</dbReference>
<dbReference type="Pfam" id="PF00251">
    <property type="entry name" value="Glyco_hydro_32N"/>
    <property type="match status" value="1"/>
</dbReference>
<keyword evidence="6" id="KW-1185">Reference proteome</keyword>
<reference evidence="6" key="1">
    <citation type="submission" date="2016-02" db="EMBL/GenBank/DDBJ databases">
        <authorList>
            <person name="Holder M.E."/>
            <person name="Ajami N.J."/>
            <person name="Petrosino J.F."/>
        </authorList>
    </citation>
    <scope>NUCLEOTIDE SEQUENCE [LARGE SCALE GENOMIC DNA]</scope>
    <source>
        <strain evidence="6">CCUG 36733</strain>
    </source>
</reference>
<dbReference type="CDD" id="cd18609">
    <property type="entry name" value="GH32-like"/>
    <property type="match status" value="1"/>
</dbReference>
<dbReference type="RefSeq" id="WP_067942817.1">
    <property type="nucleotide sequence ID" value="NZ_CP014228.1"/>
</dbReference>
<dbReference type="InterPro" id="IPR023296">
    <property type="entry name" value="Glyco_hydro_beta-prop_sf"/>
</dbReference>
<comment type="similarity">
    <text evidence="1">Belongs to the glycosyl hydrolase 32 family.</text>
</comment>
<evidence type="ECO:0000256" key="1">
    <source>
        <dbReference type="ARBA" id="ARBA00009902"/>
    </source>
</evidence>
<accession>A0A0X8JFB1</accession>
<sequence>MALELADHWLWDHWIADDGERYHLFFLRASRALHDPQRRHFNASMGHAVSTDARTWTLMPDALVHSDGPAFDDKAIWTGSTVVKPDGTLRVFYTGISHVEAGMVQRVGWADSTDGVTFERACAEPVTADNRWYQTWNPAYSHDEAWRDPFVFEHEGRWHMLVTARAKDVDVKHSGVIGHAVSDDLDHWEVLPPLTEPGAPFGQLEVSQSREVDGRHLLVFCCGQDMQAEPGPGGVWVAEGEGPLGPWDVAGARYVQPEHLYAGQLLPLRDGRWVYTGFNDVVDGAFVGSAPDPIPWEEIELVARN</sequence>
<evidence type="ECO:0000256" key="3">
    <source>
        <dbReference type="ARBA" id="ARBA00023295"/>
    </source>
</evidence>
<evidence type="ECO:0000313" key="6">
    <source>
        <dbReference type="Proteomes" id="UP000065220"/>
    </source>
</evidence>
<name>A0A0X8JFB1_ACTRD</name>
<dbReference type="KEGG" id="ard:AXF14_09590"/>
<dbReference type="InterPro" id="IPR013148">
    <property type="entry name" value="Glyco_hydro_32_N"/>
</dbReference>
<dbReference type="Gene3D" id="2.115.10.20">
    <property type="entry name" value="Glycosyl hydrolase domain, family 43"/>
    <property type="match status" value="1"/>
</dbReference>
<dbReference type="STRING" id="111015.AXF14_09590"/>
<organism evidence="5 6">
    <name type="scientific">Actinomyces radicidentis</name>
    <dbReference type="NCBI Taxonomy" id="111015"/>
    <lineage>
        <taxon>Bacteria</taxon>
        <taxon>Bacillati</taxon>
        <taxon>Actinomycetota</taxon>
        <taxon>Actinomycetes</taxon>
        <taxon>Actinomycetales</taxon>
        <taxon>Actinomycetaceae</taxon>
        <taxon>Actinomyces</taxon>
    </lineage>
</organism>
<dbReference type="SUPFAM" id="SSF75005">
    <property type="entry name" value="Arabinanase/levansucrase/invertase"/>
    <property type="match status" value="1"/>
</dbReference>
<dbReference type="EMBL" id="CP014228">
    <property type="protein sequence ID" value="AMD87790.1"/>
    <property type="molecule type" value="Genomic_DNA"/>
</dbReference>
<gene>
    <name evidence="5" type="ORF">AXF14_09590</name>
</gene>
<protein>
    <submittedName>
        <fullName evidence="5">Glycosyl hydrolase family 32</fullName>
    </submittedName>
</protein>
<dbReference type="Proteomes" id="UP000065220">
    <property type="component" value="Chromosome"/>
</dbReference>
<evidence type="ECO:0000313" key="5">
    <source>
        <dbReference type="EMBL" id="AMD87790.1"/>
    </source>
</evidence>